<comment type="caution">
    <text evidence="2">The sequence shown here is derived from an EMBL/GenBank/DDBJ whole genome shotgun (WGS) entry which is preliminary data.</text>
</comment>
<name>A0A9P1J2U9_9PELO</name>
<protein>
    <recommendedName>
        <fullName evidence="4">UPAR/Ly6 domain-containing protein</fullName>
    </recommendedName>
</protein>
<feature type="signal peptide" evidence="1">
    <location>
        <begin position="1"/>
        <end position="20"/>
    </location>
</feature>
<dbReference type="EMBL" id="CANHGI010000006">
    <property type="protein sequence ID" value="CAI5454680.1"/>
    <property type="molecule type" value="Genomic_DNA"/>
</dbReference>
<evidence type="ECO:0000313" key="2">
    <source>
        <dbReference type="EMBL" id="CAI5454680.1"/>
    </source>
</evidence>
<reference evidence="2" key="1">
    <citation type="submission" date="2022-11" db="EMBL/GenBank/DDBJ databases">
        <authorList>
            <person name="Kikuchi T."/>
        </authorList>
    </citation>
    <scope>NUCLEOTIDE SEQUENCE</scope>
    <source>
        <strain evidence="2">PS1010</strain>
    </source>
</reference>
<keyword evidence="3" id="KW-1185">Reference proteome</keyword>
<feature type="chain" id="PRO_5040506280" description="UPAR/Ly6 domain-containing protein" evidence="1">
    <location>
        <begin position="21"/>
        <end position="130"/>
    </location>
</feature>
<evidence type="ECO:0000313" key="3">
    <source>
        <dbReference type="Proteomes" id="UP001152747"/>
    </source>
</evidence>
<accession>A0A9P1J2U9</accession>
<dbReference type="AlphaFoldDB" id="A0A9P1J2U9"/>
<keyword evidence="1" id="KW-0732">Signal</keyword>
<organism evidence="2 3">
    <name type="scientific">Caenorhabditis angaria</name>
    <dbReference type="NCBI Taxonomy" id="860376"/>
    <lineage>
        <taxon>Eukaryota</taxon>
        <taxon>Metazoa</taxon>
        <taxon>Ecdysozoa</taxon>
        <taxon>Nematoda</taxon>
        <taxon>Chromadorea</taxon>
        <taxon>Rhabditida</taxon>
        <taxon>Rhabditina</taxon>
        <taxon>Rhabditomorpha</taxon>
        <taxon>Rhabditoidea</taxon>
        <taxon>Rhabditidae</taxon>
        <taxon>Peloderinae</taxon>
        <taxon>Caenorhabditis</taxon>
    </lineage>
</organism>
<gene>
    <name evidence="2" type="ORF">CAMP_LOCUS17317</name>
</gene>
<proteinExistence type="predicted"/>
<evidence type="ECO:0000256" key="1">
    <source>
        <dbReference type="SAM" id="SignalP"/>
    </source>
</evidence>
<evidence type="ECO:0008006" key="4">
    <source>
        <dbReference type="Google" id="ProtNLM"/>
    </source>
</evidence>
<sequence length="130" mass="14454">MREFIILVIFASFLVDFTIEQVQIKCYSCIAPVGVTDITTVCNSSLFCKGQYCTKGPDALSNGIKHGCTDTPPLDSGGTKCKWVTTKTGKHANCYCKNIDYCNSSRQNPPPIPIFIITITISIIFRQMFR</sequence>
<dbReference type="OrthoDB" id="5792001at2759"/>
<dbReference type="Proteomes" id="UP001152747">
    <property type="component" value="Unassembled WGS sequence"/>
</dbReference>